<dbReference type="RefSeq" id="WP_345395189.1">
    <property type="nucleotide sequence ID" value="NZ_BAABHG010000007.1"/>
</dbReference>
<keyword evidence="2" id="KW-1185">Reference proteome</keyword>
<protein>
    <submittedName>
        <fullName evidence="1">Uncharacterized protein</fullName>
    </submittedName>
</protein>
<dbReference type="EMBL" id="JBHUKU010000003">
    <property type="protein sequence ID" value="MFD2458220.1"/>
    <property type="molecule type" value="Genomic_DNA"/>
</dbReference>
<organism evidence="1 2">
    <name type="scientific">Amycolatopsis samaneae</name>
    <dbReference type="NCBI Taxonomy" id="664691"/>
    <lineage>
        <taxon>Bacteria</taxon>
        <taxon>Bacillati</taxon>
        <taxon>Actinomycetota</taxon>
        <taxon>Actinomycetes</taxon>
        <taxon>Pseudonocardiales</taxon>
        <taxon>Pseudonocardiaceae</taxon>
        <taxon>Amycolatopsis</taxon>
    </lineage>
</organism>
<proteinExistence type="predicted"/>
<name>A0ABW5GE89_9PSEU</name>
<comment type="caution">
    <text evidence="1">The sequence shown here is derived from an EMBL/GenBank/DDBJ whole genome shotgun (WGS) entry which is preliminary data.</text>
</comment>
<reference evidence="2" key="1">
    <citation type="journal article" date="2019" name="Int. J. Syst. Evol. Microbiol.">
        <title>The Global Catalogue of Microorganisms (GCM) 10K type strain sequencing project: providing services to taxonomists for standard genome sequencing and annotation.</title>
        <authorList>
            <consortium name="The Broad Institute Genomics Platform"/>
            <consortium name="The Broad Institute Genome Sequencing Center for Infectious Disease"/>
            <person name="Wu L."/>
            <person name="Ma J."/>
        </authorList>
    </citation>
    <scope>NUCLEOTIDE SEQUENCE [LARGE SCALE GENOMIC DNA]</scope>
    <source>
        <strain evidence="2">CGMCC 4.7643</strain>
    </source>
</reference>
<sequence>MFAMWVQIAELLLLPLGLGAGYLAGRVSGHDERASLRADTTGAHPGLAPEYPSYPEFPLNLSYPAAPTGWRARRHLHLGQGPG</sequence>
<dbReference type="Proteomes" id="UP001597419">
    <property type="component" value="Unassembled WGS sequence"/>
</dbReference>
<gene>
    <name evidence="1" type="ORF">ACFSYJ_06410</name>
</gene>
<evidence type="ECO:0000313" key="2">
    <source>
        <dbReference type="Proteomes" id="UP001597419"/>
    </source>
</evidence>
<accession>A0ABW5GE89</accession>
<evidence type="ECO:0000313" key="1">
    <source>
        <dbReference type="EMBL" id="MFD2458220.1"/>
    </source>
</evidence>